<evidence type="ECO:0000259" key="1">
    <source>
        <dbReference type="Pfam" id="PF03417"/>
    </source>
</evidence>
<dbReference type="Proteomes" id="UP000176303">
    <property type="component" value="Unassembled WGS sequence"/>
</dbReference>
<name>A0A1F7U466_9BACT</name>
<dbReference type="InterPro" id="IPR047801">
    <property type="entry name" value="Peptidase_C45"/>
</dbReference>
<sequence length="332" mass="38074">MKRHKNYHVFKAPDHYRLGLALGRELGLYLRQTLRRESRKGSWKEKVERAVKYLPYARKFLPRYIDEYQGYARGAGVAFLDMWTVALDDELGGGREKCTTIITNSGRLISHNEDWEAGSEDRLCVVRKTVGRLTTLELFYKNTVGGNAVGINSRGFVHAVNEMHAEKRLGVPRDLIARWLADSSSPEKDFWRFARMRRSSGDNHIFVGPDGEIWNIESTAGKQTMIRPPTPFVHANHYLTGLKRFQTLPSGGRKPPSTLPRYSFAKSTAREKMTVDQLQSLADDESQGIKNSLTNETTIGKMIVDLDGRAAWIWLRREKSKGWIKYEIDWIK</sequence>
<protein>
    <recommendedName>
        <fullName evidence="1">Peptidase C45 hydrolase domain-containing protein</fullName>
    </recommendedName>
</protein>
<feature type="domain" description="Peptidase C45 hydrolase" evidence="1">
    <location>
        <begin position="104"/>
        <end position="314"/>
    </location>
</feature>
<accession>A0A1F7U466</accession>
<reference evidence="2 3" key="1">
    <citation type="journal article" date="2016" name="Nat. Commun.">
        <title>Thousands of microbial genomes shed light on interconnected biogeochemical processes in an aquifer system.</title>
        <authorList>
            <person name="Anantharaman K."/>
            <person name="Brown C.T."/>
            <person name="Hug L.A."/>
            <person name="Sharon I."/>
            <person name="Castelle C.J."/>
            <person name="Probst A.J."/>
            <person name="Thomas B.C."/>
            <person name="Singh A."/>
            <person name="Wilkins M.J."/>
            <person name="Karaoz U."/>
            <person name="Brodie E.L."/>
            <person name="Williams K.H."/>
            <person name="Hubbard S.S."/>
            <person name="Banfield J.F."/>
        </authorList>
    </citation>
    <scope>NUCLEOTIDE SEQUENCE [LARGE SCALE GENOMIC DNA]</scope>
</reference>
<dbReference type="AlphaFoldDB" id="A0A1F7U466"/>
<dbReference type="InterPro" id="IPR005079">
    <property type="entry name" value="Peptidase_C45_hydrolase"/>
</dbReference>
<organism evidence="2 3">
    <name type="scientific">Candidatus Uhrbacteria bacterium RIFCSPHIGHO2_02_FULL_57_19</name>
    <dbReference type="NCBI Taxonomy" id="1802391"/>
    <lineage>
        <taxon>Bacteria</taxon>
        <taxon>Candidatus Uhriibacteriota</taxon>
    </lineage>
</organism>
<dbReference type="Gene3D" id="3.60.60.10">
    <property type="entry name" value="Penicillin V Acylase, Chain A"/>
    <property type="match status" value="1"/>
</dbReference>
<proteinExistence type="predicted"/>
<comment type="caution">
    <text evidence="2">The sequence shown here is derived from an EMBL/GenBank/DDBJ whole genome shotgun (WGS) entry which is preliminary data.</text>
</comment>
<dbReference type="NCBIfam" id="NF040521">
    <property type="entry name" value="C45_proenzyme"/>
    <property type="match status" value="1"/>
</dbReference>
<dbReference type="Gene3D" id="1.10.10.2120">
    <property type="match status" value="1"/>
</dbReference>
<dbReference type="Pfam" id="PF03417">
    <property type="entry name" value="AAT"/>
    <property type="match status" value="1"/>
</dbReference>
<dbReference type="EMBL" id="MGDZ01000043">
    <property type="protein sequence ID" value="OGL73060.1"/>
    <property type="molecule type" value="Genomic_DNA"/>
</dbReference>
<dbReference type="PANTHER" id="PTHR34180">
    <property type="entry name" value="PEPTIDASE C45"/>
    <property type="match status" value="1"/>
</dbReference>
<dbReference type="InterPro" id="IPR047794">
    <property type="entry name" value="C45_proenzyme-like"/>
</dbReference>
<dbReference type="PANTHER" id="PTHR34180:SF1">
    <property type="entry name" value="BETA-ALANYL-DOPAMINE_CARCININE HYDROLASE"/>
    <property type="match status" value="1"/>
</dbReference>
<evidence type="ECO:0000313" key="3">
    <source>
        <dbReference type="Proteomes" id="UP000176303"/>
    </source>
</evidence>
<evidence type="ECO:0000313" key="2">
    <source>
        <dbReference type="EMBL" id="OGL73060.1"/>
    </source>
</evidence>
<gene>
    <name evidence="2" type="ORF">A3D72_02480</name>
</gene>
<dbReference type="STRING" id="1802391.A3D72_02480"/>